<dbReference type="PANTHER" id="PTHR31374">
    <property type="entry name" value="AUXIN-INDUCED PROTEIN-LIKE-RELATED"/>
    <property type="match status" value="1"/>
</dbReference>
<dbReference type="AlphaFoldDB" id="A0A7N0US62"/>
<evidence type="ECO:0000313" key="3">
    <source>
        <dbReference type="Proteomes" id="UP000594263"/>
    </source>
</evidence>
<evidence type="ECO:0000313" key="2">
    <source>
        <dbReference type="EnsemblPlants" id="Kaladp0079s0124.1.v1.1.CDS.1"/>
    </source>
</evidence>
<protein>
    <submittedName>
        <fullName evidence="2">Uncharacterized protein</fullName>
    </submittedName>
</protein>
<sequence>MLKHWRSMAAHSCRRIPSDIPSGHVVVSISANCTRFIIHAAYLNHPVFQKFLSQAEEEFGFSNHGPLAIPCDELVFEEILRSISHSGPKGSSARFAGHDKALIFCHVDVLNDADYWTDSKPLLHRTSSRKTT</sequence>
<organism evidence="2 3">
    <name type="scientific">Kalanchoe fedtschenkoi</name>
    <name type="common">Lavender scallops</name>
    <name type="synonym">South American air plant</name>
    <dbReference type="NCBI Taxonomy" id="63787"/>
    <lineage>
        <taxon>Eukaryota</taxon>
        <taxon>Viridiplantae</taxon>
        <taxon>Streptophyta</taxon>
        <taxon>Embryophyta</taxon>
        <taxon>Tracheophyta</taxon>
        <taxon>Spermatophyta</taxon>
        <taxon>Magnoliopsida</taxon>
        <taxon>eudicotyledons</taxon>
        <taxon>Gunneridae</taxon>
        <taxon>Pentapetalae</taxon>
        <taxon>Saxifragales</taxon>
        <taxon>Crassulaceae</taxon>
        <taxon>Kalanchoe</taxon>
    </lineage>
</organism>
<proteinExistence type="inferred from homology"/>
<dbReference type="Gramene" id="Kaladp0079s0124.1.v1.1">
    <property type="protein sequence ID" value="Kaladp0079s0124.1.v1.1.CDS.1"/>
    <property type="gene ID" value="Kaladp0079s0124.v1.1"/>
</dbReference>
<accession>A0A7N0US62</accession>
<name>A0A7N0US62_KALFE</name>
<dbReference type="EnsemblPlants" id="Kaladp0079s0124.1.v1.1">
    <property type="protein sequence ID" value="Kaladp0079s0124.1.v1.1.CDS.1"/>
    <property type="gene ID" value="Kaladp0079s0124.v1.1"/>
</dbReference>
<dbReference type="PANTHER" id="PTHR31374:SF183">
    <property type="entry name" value="SAUR-LIKE AUXIN-RESPONSIVE PROTEIN FAMILY"/>
    <property type="match status" value="1"/>
</dbReference>
<comment type="similarity">
    <text evidence="1">Belongs to the ARG7 family.</text>
</comment>
<keyword evidence="3" id="KW-1185">Reference proteome</keyword>
<dbReference type="GO" id="GO:0009733">
    <property type="term" value="P:response to auxin"/>
    <property type="evidence" value="ECO:0007669"/>
    <property type="project" value="InterPro"/>
</dbReference>
<dbReference type="OMA" id="KALIFCH"/>
<dbReference type="InterPro" id="IPR003676">
    <property type="entry name" value="SAUR_fam"/>
</dbReference>
<dbReference type="Proteomes" id="UP000594263">
    <property type="component" value="Unplaced"/>
</dbReference>
<dbReference type="Pfam" id="PF02519">
    <property type="entry name" value="Auxin_inducible"/>
    <property type="match status" value="1"/>
</dbReference>
<evidence type="ECO:0000256" key="1">
    <source>
        <dbReference type="ARBA" id="ARBA00006974"/>
    </source>
</evidence>
<reference evidence="2" key="1">
    <citation type="submission" date="2021-01" db="UniProtKB">
        <authorList>
            <consortium name="EnsemblPlants"/>
        </authorList>
    </citation>
    <scope>IDENTIFICATION</scope>
</reference>